<dbReference type="EMBL" id="VSRR010038588">
    <property type="protein sequence ID" value="MPC74267.1"/>
    <property type="molecule type" value="Genomic_DNA"/>
</dbReference>
<evidence type="ECO:0000313" key="2">
    <source>
        <dbReference type="Proteomes" id="UP000324222"/>
    </source>
</evidence>
<reference evidence="1 2" key="1">
    <citation type="submission" date="2019-05" db="EMBL/GenBank/DDBJ databases">
        <title>Another draft genome of Portunus trituberculatus and its Hox gene families provides insights of decapod evolution.</title>
        <authorList>
            <person name="Jeong J.-H."/>
            <person name="Song I."/>
            <person name="Kim S."/>
            <person name="Choi T."/>
            <person name="Kim D."/>
            <person name="Ryu S."/>
            <person name="Kim W."/>
        </authorList>
    </citation>
    <scope>NUCLEOTIDE SEQUENCE [LARGE SCALE GENOMIC DNA]</scope>
    <source>
        <tissue evidence="1">Muscle</tissue>
    </source>
</reference>
<protein>
    <submittedName>
        <fullName evidence="1">Uncharacterized protein</fullName>
    </submittedName>
</protein>
<gene>
    <name evidence="1" type="ORF">E2C01_068623</name>
</gene>
<name>A0A5B7HYD7_PORTR</name>
<dbReference type="Proteomes" id="UP000324222">
    <property type="component" value="Unassembled WGS sequence"/>
</dbReference>
<keyword evidence="2" id="KW-1185">Reference proteome</keyword>
<accession>A0A5B7HYD7</accession>
<comment type="caution">
    <text evidence="1">The sequence shown here is derived from an EMBL/GenBank/DDBJ whole genome shotgun (WGS) entry which is preliminary data.</text>
</comment>
<organism evidence="1 2">
    <name type="scientific">Portunus trituberculatus</name>
    <name type="common">Swimming crab</name>
    <name type="synonym">Neptunus trituberculatus</name>
    <dbReference type="NCBI Taxonomy" id="210409"/>
    <lineage>
        <taxon>Eukaryota</taxon>
        <taxon>Metazoa</taxon>
        <taxon>Ecdysozoa</taxon>
        <taxon>Arthropoda</taxon>
        <taxon>Crustacea</taxon>
        <taxon>Multicrustacea</taxon>
        <taxon>Malacostraca</taxon>
        <taxon>Eumalacostraca</taxon>
        <taxon>Eucarida</taxon>
        <taxon>Decapoda</taxon>
        <taxon>Pleocyemata</taxon>
        <taxon>Brachyura</taxon>
        <taxon>Eubrachyura</taxon>
        <taxon>Portunoidea</taxon>
        <taxon>Portunidae</taxon>
        <taxon>Portuninae</taxon>
        <taxon>Portunus</taxon>
    </lineage>
</organism>
<evidence type="ECO:0000313" key="1">
    <source>
        <dbReference type="EMBL" id="MPC74267.1"/>
    </source>
</evidence>
<dbReference type="AlphaFoldDB" id="A0A5B7HYD7"/>
<sequence>MLHSSRPTNTTVVKIHYVQQRGRSKKKFHHLLSFHFRVSPWPLLQFAPLGTLIRNMMEKDIRRELRPPTAHRLLFLPVLFLLVGAKSPGQ</sequence>
<proteinExistence type="predicted"/>